<name>A0ABW0VQZ5_9BACL</name>
<dbReference type="SMART" id="SM00342">
    <property type="entry name" value="HTH_ARAC"/>
    <property type="match status" value="1"/>
</dbReference>
<keyword evidence="1" id="KW-0805">Transcription regulation</keyword>
<sequence length="282" mass="32692">MADHLTVPLLRRDRFYCYPESTGYYEHRKTHEVNRPAGLLQEFNLHLITAGAGFVETDQQRYELRAGDALLFFPGEKQCYYSNPEQPWDVKWIHFYGSGVLADLTERGFHRSVVWRIRAPKQLEYRMDDLLQEMEQHKTLHPTRLSMLMYGVVAELMEQAEPLSVPTAGASAIERIIALLPDMQASATSPFDLNAWAQRAETNRFAFCKWFRHATGQTPLDFITACRIQRAKQLLVERAELPVNQVSQMSGYENPSYFNKRFLENEQMTPSAYRNLFLSSKS</sequence>
<accession>A0ABW0VQZ5</accession>
<dbReference type="PROSITE" id="PS00041">
    <property type="entry name" value="HTH_ARAC_FAMILY_1"/>
    <property type="match status" value="1"/>
</dbReference>
<dbReference type="PROSITE" id="PS01124">
    <property type="entry name" value="HTH_ARAC_FAMILY_2"/>
    <property type="match status" value="1"/>
</dbReference>
<evidence type="ECO:0000313" key="6">
    <source>
        <dbReference type="Proteomes" id="UP001596047"/>
    </source>
</evidence>
<evidence type="ECO:0000256" key="3">
    <source>
        <dbReference type="ARBA" id="ARBA00023163"/>
    </source>
</evidence>
<keyword evidence="3" id="KW-0804">Transcription</keyword>
<dbReference type="RefSeq" id="WP_379186752.1">
    <property type="nucleotide sequence ID" value="NZ_JBHSOW010000015.1"/>
</dbReference>
<dbReference type="SUPFAM" id="SSF46689">
    <property type="entry name" value="Homeodomain-like"/>
    <property type="match status" value="2"/>
</dbReference>
<dbReference type="InterPro" id="IPR018062">
    <property type="entry name" value="HTH_AraC-typ_CS"/>
</dbReference>
<comment type="caution">
    <text evidence="5">The sequence shown here is derived from an EMBL/GenBank/DDBJ whole genome shotgun (WGS) entry which is preliminary data.</text>
</comment>
<dbReference type="InterPro" id="IPR037923">
    <property type="entry name" value="HTH-like"/>
</dbReference>
<dbReference type="InterPro" id="IPR003313">
    <property type="entry name" value="AraC-bd"/>
</dbReference>
<dbReference type="PANTHER" id="PTHR43280:SF2">
    <property type="entry name" value="HTH-TYPE TRANSCRIPTIONAL REGULATOR EXSA"/>
    <property type="match status" value="1"/>
</dbReference>
<dbReference type="PANTHER" id="PTHR43280">
    <property type="entry name" value="ARAC-FAMILY TRANSCRIPTIONAL REGULATOR"/>
    <property type="match status" value="1"/>
</dbReference>
<dbReference type="InterPro" id="IPR018060">
    <property type="entry name" value="HTH_AraC"/>
</dbReference>
<evidence type="ECO:0000313" key="5">
    <source>
        <dbReference type="EMBL" id="MFC5648300.1"/>
    </source>
</evidence>
<gene>
    <name evidence="5" type="ORF">ACFPYJ_04035</name>
</gene>
<protein>
    <submittedName>
        <fullName evidence="5">AraC family transcriptional regulator</fullName>
    </submittedName>
</protein>
<dbReference type="SUPFAM" id="SSF51215">
    <property type="entry name" value="Regulatory protein AraC"/>
    <property type="match status" value="1"/>
</dbReference>
<reference evidence="6" key="1">
    <citation type="journal article" date="2019" name="Int. J. Syst. Evol. Microbiol.">
        <title>The Global Catalogue of Microorganisms (GCM) 10K type strain sequencing project: providing services to taxonomists for standard genome sequencing and annotation.</title>
        <authorList>
            <consortium name="The Broad Institute Genomics Platform"/>
            <consortium name="The Broad Institute Genome Sequencing Center for Infectious Disease"/>
            <person name="Wu L."/>
            <person name="Ma J."/>
        </authorList>
    </citation>
    <scope>NUCLEOTIDE SEQUENCE [LARGE SCALE GENOMIC DNA]</scope>
    <source>
        <strain evidence="6">CGMCC 1.3240</strain>
    </source>
</reference>
<organism evidence="5 6">
    <name type="scientific">Paenibacillus solisilvae</name>
    <dbReference type="NCBI Taxonomy" id="2486751"/>
    <lineage>
        <taxon>Bacteria</taxon>
        <taxon>Bacillati</taxon>
        <taxon>Bacillota</taxon>
        <taxon>Bacilli</taxon>
        <taxon>Bacillales</taxon>
        <taxon>Paenibacillaceae</taxon>
        <taxon>Paenibacillus</taxon>
    </lineage>
</organism>
<evidence type="ECO:0000259" key="4">
    <source>
        <dbReference type="PROSITE" id="PS01124"/>
    </source>
</evidence>
<dbReference type="Gene3D" id="1.10.10.60">
    <property type="entry name" value="Homeodomain-like"/>
    <property type="match status" value="2"/>
</dbReference>
<evidence type="ECO:0000256" key="1">
    <source>
        <dbReference type="ARBA" id="ARBA00023015"/>
    </source>
</evidence>
<dbReference type="EMBL" id="JBHSOW010000015">
    <property type="protein sequence ID" value="MFC5648300.1"/>
    <property type="molecule type" value="Genomic_DNA"/>
</dbReference>
<dbReference type="InterPro" id="IPR009057">
    <property type="entry name" value="Homeodomain-like_sf"/>
</dbReference>
<evidence type="ECO:0000256" key="2">
    <source>
        <dbReference type="ARBA" id="ARBA00023125"/>
    </source>
</evidence>
<dbReference type="Pfam" id="PF12833">
    <property type="entry name" value="HTH_18"/>
    <property type="match status" value="1"/>
</dbReference>
<proteinExistence type="predicted"/>
<dbReference type="Proteomes" id="UP001596047">
    <property type="component" value="Unassembled WGS sequence"/>
</dbReference>
<feature type="domain" description="HTH araC/xylS-type" evidence="4">
    <location>
        <begin position="174"/>
        <end position="276"/>
    </location>
</feature>
<dbReference type="Pfam" id="PF02311">
    <property type="entry name" value="AraC_binding"/>
    <property type="match status" value="1"/>
</dbReference>
<keyword evidence="6" id="KW-1185">Reference proteome</keyword>
<dbReference type="Gene3D" id="2.60.120.280">
    <property type="entry name" value="Regulatory protein AraC"/>
    <property type="match status" value="1"/>
</dbReference>
<keyword evidence="2" id="KW-0238">DNA-binding</keyword>